<feature type="domain" description="DRBM" evidence="3">
    <location>
        <begin position="130"/>
        <end position="148"/>
    </location>
</feature>
<dbReference type="OrthoDB" id="5222339at2759"/>
<organism evidence="4 5">
    <name type="scientific">Ophiocordyceps australis</name>
    <dbReference type="NCBI Taxonomy" id="1399860"/>
    <lineage>
        <taxon>Eukaryota</taxon>
        <taxon>Fungi</taxon>
        <taxon>Dikarya</taxon>
        <taxon>Ascomycota</taxon>
        <taxon>Pezizomycotina</taxon>
        <taxon>Sordariomycetes</taxon>
        <taxon>Hypocreomycetidae</taxon>
        <taxon>Hypocreales</taxon>
        <taxon>Ophiocordycipitaceae</taxon>
        <taxon>Ophiocordyceps</taxon>
    </lineage>
</organism>
<evidence type="ECO:0000313" key="5">
    <source>
        <dbReference type="Proteomes" id="UP000226192"/>
    </source>
</evidence>
<sequence>MDAAKEMDCKITVPWGRLRAWIAHQEALEKEGEPAGQLSRSQLEAISLLVPFDFEEPAVDGGDHVSALHHTIQAHRLPQPTFSDYGPINLPVNGLAQPKWRCLCTIDGHGSFPRRDHGIDGAARPPAFQAKKDAKQYAAKHALRYLQNTWPASVSSPPRQGVMADKERAGLPSSSPSASATRTATHNGGDQLGLIMEQIAKSALCLGLNMPTLRIDDEPGMPGFFCGRAVFPDATRSIPPDAWLVTKVLGRKEARIQTAQALLEWMQAQQQQEGRFKSLYDT</sequence>
<feature type="region of interest" description="Disordered" evidence="2">
    <location>
        <begin position="151"/>
        <end position="186"/>
    </location>
</feature>
<comment type="caution">
    <text evidence="4">The sequence shown here is derived from an EMBL/GenBank/DDBJ whole genome shotgun (WGS) entry which is preliminary data.</text>
</comment>
<dbReference type="CDD" id="cd00048">
    <property type="entry name" value="DSRM_SF"/>
    <property type="match status" value="1"/>
</dbReference>
<dbReference type="Proteomes" id="UP000226192">
    <property type="component" value="Unassembled WGS sequence"/>
</dbReference>
<dbReference type="PROSITE" id="PS50137">
    <property type="entry name" value="DS_RBD"/>
    <property type="match status" value="1"/>
</dbReference>
<dbReference type="AlphaFoldDB" id="A0A2C5XZF4"/>
<dbReference type="STRING" id="1399860.A0A2C5XZF4"/>
<name>A0A2C5XZF4_9HYPO</name>
<gene>
    <name evidence="4" type="ORF">CDD81_7920</name>
</gene>
<protein>
    <recommendedName>
        <fullName evidence="3">DRBM domain-containing protein</fullName>
    </recommendedName>
</protein>
<evidence type="ECO:0000259" key="3">
    <source>
        <dbReference type="PROSITE" id="PS50137"/>
    </source>
</evidence>
<dbReference type="SUPFAM" id="SSF54768">
    <property type="entry name" value="dsRNA-binding domain-like"/>
    <property type="match status" value="1"/>
</dbReference>
<evidence type="ECO:0000256" key="1">
    <source>
        <dbReference type="PROSITE-ProRule" id="PRU00266"/>
    </source>
</evidence>
<evidence type="ECO:0000256" key="2">
    <source>
        <dbReference type="SAM" id="MobiDB-lite"/>
    </source>
</evidence>
<keyword evidence="5" id="KW-1185">Reference proteome</keyword>
<accession>A0A2C5XZF4</accession>
<dbReference type="EMBL" id="NJET01000090">
    <property type="protein sequence ID" value="PHH61817.1"/>
    <property type="molecule type" value="Genomic_DNA"/>
</dbReference>
<proteinExistence type="predicted"/>
<evidence type="ECO:0000313" key="4">
    <source>
        <dbReference type="EMBL" id="PHH61817.1"/>
    </source>
</evidence>
<dbReference type="Gene3D" id="3.30.160.20">
    <property type="match status" value="1"/>
</dbReference>
<dbReference type="InterPro" id="IPR014720">
    <property type="entry name" value="dsRBD_dom"/>
</dbReference>
<dbReference type="GO" id="GO:0003723">
    <property type="term" value="F:RNA binding"/>
    <property type="evidence" value="ECO:0007669"/>
    <property type="project" value="UniProtKB-UniRule"/>
</dbReference>
<keyword evidence="1" id="KW-0694">RNA-binding</keyword>
<reference evidence="4 5" key="1">
    <citation type="submission" date="2017-06" db="EMBL/GenBank/DDBJ databases">
        <title>Ant-infecting Ophiocordyceps genomes reveal a high diversity of potential behavioral manipulation genes and a possible major role for enterotoxins.</title>
        <authorList>
            <person name="De Bekker C."/>
            <person name="Evans H.C."/>
            <person name="Brachmann A."/>
            <person name="Hughes D.P."/>
        </authorList>
    </citation>
    <scope>NUCLEOTIDE SEQUENCE [LARGE SCALE GENOMIC DNA]</scope>
    <source>
        <strain evidence="4 5">Map64</strain>
    </source>
</reference>